<dbReference type="EC" id="5.4.4.2" evidence="3"/>
<comment type="caution">
    <text evidence="8">The sequence shown here is derived from an EMBL/GenBank/DDBJ whole genome shotgun (WGS) entry which is preliminary data.</text>
</comment>
<dbReference type="SUPFAM" id="SSF56322">
    <property type="entry name" value="ADC synthase"/>
    <property type="match status" value="1"/>
</dbReference>
<evidence type="ECO:0000256" key="1">
    <source>
        <dbReference type="ARBA" id="ARBA00000799"/>
    </source>
</evidence>
<dbReference type="InterPro" id="IPR004561">
    <property type="entry name" value="IsoChor_synthase"/>
</dbReference>
<comment type="similarity">
    <text evidence="2">Belongs to the isochorismate synthase family.</text>
</comment>
<reference evidence="8 9" key="1">
    <citation type="submission" date="2024-07" db="EMBL/GenBank/DDBJ databases">
        <authorList>
            <person name="Thanompreechachai J."/>
            <person name="Duangmal K."/>
        </authorList>
    </citation>
    <scope>NUCLEOTIDE SEQUENCE [LARGE SCALE GENOMIC DNA]</scope>
    <source>
        <strain evidence="8 9">TBRC 1896</strain>
    </source>
</reference>
<accession>A0ABV4I078</accession>
<evidence type="ECO:0000313" key="8">
    <source>
        <dbReference type="EMBL" id="MEZ0492082.1"/>
    </source>
</evidence>
<sequence length="464" mass="47762">MGAPPGCAARPVAGAVGSPSADAARHTALTDLLVDDGAPLRDRPPYSWSVMPLTGPAPTPAGTPAPGPTRAPRPAGDAGRLLADYRDGSVWFSADRRHHLGTGTRRELSSAEGIGPGLSASTTSALRHDRDHGGPGIALGALPFGPGTPAALRIPDTVHRAAGTVGNVTAGLPADLVDLVPHPGEADYAHAVATALLRLRAEDDDLRKVVLSRTLRARTPAPVDVRVLLTRLLSADPDAFVYAVDLPRDPARDEPGGGPRTLVGASPELLLARHGDTVTACPLAGSAPRCEDPAEDARRARALLSSAKDLTEHAVVADAVRGALAPWCRDLDVPAVPELRSSATLWHLATPVTGVLASSSTTSLDLLAALHPTPAVCGVPVDAARRLIGDLEPFDRRYFTGAVGWCDADGDGEWAVTIRCAEVHDRTVTLFAGAGIVAASDPDAEVAETAAKFRTSLAALGVGA</sequence>
<feature type="domain" description="Chorismate-utilising enzyme C-terminal" evidence="7">
    <location>
        <begin position="186"/>
        <end position="452"/>
    </location>
</feature>
<dbReference type="Pfam" id="PF00425">
    <property type="entry name" value="Chorismate_bind"/>
    <property type="match status" value="1"/>
</dbReference>
<feature type="region of interest" description="Disordered" evidence="6">
    <location>
        <begin position="45"/>
        <end position="77"/>
    </location>
</feature>
<organism evidence="8 9">
    <name type="scientific">Kineococcus mangrovi</name>
    <dbReference type="NCBI Taxonomy" id="1660183"/>
    <lineage>
        <taxon>Bacteria</taxon>
        <taxon>Bacillati</taxon>
        <taxon>Actinomycetota</taxon>
        <taxon>Actinomycetes</taxon>
        <taxon>Kineosporiales</taxon>
        <taxon>Kineosporiaceae</taxon>
        <taxon>Kineococcus</taxon>
    </lineage>
</organism>
<evidence type="ECO:0000259" key="7">
    <source>
        <dbReference type="Pfam" id="PF00425"/>
    </source>
</evidence>
<evidence type="ECO:0000256" key="6">
    <source>
        <dbReference type="SAM" id="MobiDB-lite"/>
    </source>
</evidence>
<evidence type="ECO:0000256" key="4">
    <source>
        <dbReference type="ARBA" id="ARBA00023235"/>
    </source>
</evidence>
<dbReference type="EMBL" id="JBGGTQ010000003">
    <property type="protein sequence ID" value="MEZ0492082.1"/>
    <property type="molecule type" value="Genomic_DNA"/>
</dbReference>
<gene>
    <name evidence="8" type="ORF">AB2L28_07510</name>
</gene>
<dbReference type="Gene3D" id="3.60.120.10">
    <property type="entry name" value="Anthranilate synthase"/>
    <property type="match status" value="1"/>
</dbReference>
<keyword evidence="9" id="KW-1185">Reference proteome</keyword>
<comment type="catalytic activity">
    <reaction evidence="1">
        <text>chorismate = isochorismate</text>
        <dbReference type="Rhea" id="RHEA:18985"/>
        <dbReference type="ChEBI" id="CHEBI:29748"/>
        <dbReference type="ChEBI" id="CHEBI:29780"/>
        <dbReference type="EC" id="5.4.4.2"/>
    </reaction>
</comment>
<evidence type="ECO:0000313" key="9">
    <source>
        <dbReference type="Proteomes" id="UP001566476"/>
    </source>
</evidence>
<evidence type="ECO:0000256" key="2">
    <source>
        <dbReference type="ARBA" id="ARBA00005297"/>
    </source>
</evidence>
<keyword evidence="4 8" id="KW-0413">Isomerase</keyword>
<dbReference type="NCBIfam" id="TIGR00543">
    <property type="entry name" value="isochor_syn"/>
    <property type="match status" value="1"/>
</dbReference>
<protein>
    <recommendedName>
        <fullName evidence="3">isochorismate synthase</fullName>
        <ecNumber evidence="3">5.4.4.2</ecNumber>
    </recommendedName>
    <alternativeName>
        <fullName evidence="5">Isochorismate mutase</fullName>
    </alternativeName>
</protein>
<dbReference type="PANTHER" id="PTHR42839">
    <property type="entry name" value="ISOCHORISMATE SYNTHASE ENTC"/>
    <property type="match status" value="1"/>
</dbReference>
<dbReference type="GO" id="GO:0008909">
    <property type="term" value="F:isochorismate synthase activity"/>
    <property type="evidence" value="ECO:0007669"/>
    <property type="project" value="UniProtKB-EC"/>
</dbReference>
<dbReference type="PANTHER" id="PTHR42839:SF2">
    <property type="entry name" value="ISOCHORISMATE SYNTHASE ENTC"/>
    <property type="match status" value="1"/>
</dbReference>
<dbReference type="RefSeq" id="WP_370718130.1">
    <property type="nucleotide sequence ID" value="NZ_JBGGTQ010000003.1"/>
</dbReference>
<evidence type="ECO:0000256" key="3">
    <source>
        <dbReference type="ARBA" id="ARBA00012824"/>
    </source>
</evidence>
<dbReference type="InterPro" id="IPR015890">
    <property type="entry name" value="Chorismate_C"/>
</dbReference>
<evidence type="ECO:0000256" key="5">
    <source>
        <dbReference type="ARBA" id="ARBA00041564"/>
    </source>
</evidence>
<feature type="compositionally biased region" description="Pro residues" evidence="6">
    <location>
        <begin position="55"/>
        <end position="71"/>
    </location>
</feature>
<name>A0ABV4I078_9ACTN</name>
<dbReference type="InterPro" id="IPR005801">
    <property type="entry name" value="ADC_synthase"/>
</dbReference>
<proteinExistence type="inferred from homology"/>
<dbReference type="Proteomes" id="UP001566476">
    <property type="component" value="Unassembled WGS sequence"/>
</dbReference>
<feature type="region of interest" description="Disordered" evidence="6">
    <location>
        <begin position="102"/>
        <end position="127"/>
    </location>
</feature>